<dbReference type="AlphaFoldDB" id="A0AA39KJS3"/>
<keyword evidence="3" id="KW-0862">Zinc</keyword>
<reference evidence="6" key="1">
    <citation type="journal article" date="2023" name="bioRxiv">
        <title>Scaffold-level genome assemblies of two parasitoid biocontrol wasps reveal the parthenogenesis mechanism and an associated novel virus.</title>
        <authorList>
            <person name="Inwood S."/>
            <person name="Skelly J."/>
            <person name="Guhlin J."/>
            <person name="Harrop T."/>
            <person name="Goldson S."/>
            <person name="Dearden P."/>
        </authorList>
    </citation>
    <scope>NUCLEOTIDE SEQUENCE</scope>
    <source>
        <strain evidence="6">Irish</strain>
        <tissue evidence="6">Whole body</tissue>
    </source>
</reference>
<sequence length="366" mass="41231">MSKAEDPLVDCPLDNVHRIRRSRMQYHLVRCLKNHTLSTSTKVKCPFNPLHIVEAVEVVHHCESCPDSATVLLEEYDLEGDKCYSGLIGFDEMKRQFEANIPQQYEEEKCTMYSQGYDPNENIENKPVYRIMMCESKSKRQEFRMRERQRFAALDQNKKVSKDAAASEAPEVQKPLRQPFQVPQNQNKNCNNSECAELKTANVNKIHKEGNQVSTTNGDTPQVLNGEPNISSSSTIHQENKNENNSSSESTNKSEEIDAASIANDEDKLDVPNKKEYSIKEKKDKLMNLIAPSNEKPSGNGISYRDAAKIQPTASCSDANNTNGLKIRNKQKCAANFNMANGKSETVSYSGLRLPHSVDSSLTRKH</sequence>
<keyword evidence="7" id="KW-1185">Reference proteome</keyword>
<dbReference type="InterPro" id="IPR022776">
    <property type="entry name" value="TRM13/UPF0224_CHHC_Znf_dom"/>
</dbReference>
<dbReference type="Pfam" id="PF05253">
    <property type="entry name" value="zf-U11-48K"/>
    <property type="match status" value="1"/>
</dbReference>
<evidence type="ECO:0000313" key="6">
    <source>
        <dbReference type="EMBL" id="KAK0164034.1"/>
    </source>
</evidence>
<dbReference type="Proteomes" id="UP001168990">
    <property type="component" value="Unassembled WGS sequence"/>
</dbReference>
<reference evidence="6" key="2">
    <citation type="submission" date="2023-03" db="EMBL/GenBank/DDBJ databases">
        <authorList>
            <person name="Inwood S.N."/>
            <person name="Skelly J.G."/>
            <person name="Guhlin J."/>
            <person name="Harrop T.W.R."/>
            <person name="Goldson S.G."/>
            <person name="Dearden P.K."/>
        </authorList>
    </citation>
    <scope>NUCLEOTIDE SEQUENCE</scope>
    <source>
        <strain evidence="6">Irish</strain>
        <tissue evidence="6">Whole body</tissue>
    </source>
</reference>
<protein>
    <recommendedName>
        <fullName evidence="5">CHHC U11-48K-type domain-containing protein</fullName>
    </recommendedName>
</protein>
<dbReference type="SUPFAM" id="SSF57667">
    <property type="entry name" value="beta-beta-alpha zinc fingers"/>
    <property type="match status" value="1"/>
</dbReference>
<proteinExistence type="predicted"/>
<name>A0AA39KJS3_9HYME</name>
<evidence type="ECO:0000313" key="7">
    <source>
        <dbReference type="Proteomes" id="UP001168990"/>
    </source>
</evidence>
<feature type="region of interest" description="Disordered" evidence="4">
    <location>
        <begin position="154"/>
        <end position="189"/>
    </location>
</feature>
<feature type="domain" description="CHHC U11-48K-type" evidence="5">
    <location>
        <begin position="8"/>
        <end position="35"/>
    </location>
</feature>
<dbReference type="PROSITE" id="PS51800">
    <property type="entry name" value="ZF_CHHC_U11_48K"/>
    <property type="match status" value="2"/>
</dbReference>
<comment type="caution">
    <text evidence="6">The sequence shown here is derived from an EMBL/GenBank/DDBJ whole genome shotgun (WGS) entry which is preliminary data.</text>
</comment>
<evidence type="ECO:0000256" key="1">
    <source>
        <dbReference type="ARBA" id="ARBA00022723"/>
    </source>
</evidence>
<keyword evidence="1" id="KW-0479">Metal-binding</keyword>
<dbReference type="EMBL" id="JAQQBS010001422">
    <property type="protein sequence ID" value="KAK0164034.1"/>
    <property type="molecule type" value="Genomic_DNA"/>
</dbReference>
<feature type="region of interest" description="Disordered" evidence="4">
    <location>
        <begin position="209"/>
        <end position="276"/>
    </location>
</feature>
<evidence type="ECO:0000259" key="5">
    <source>
        <dbReference type="PROSITE" id="PS51800"/>
    </source>
</evidence>
<keyword evidence="2" id="KW-0863">Zinc-finger</keyword>
<organism evidence="6 7">
    <name type="scientific">Microctonus aethiopoides</name>
    <dbReference type="NCBI Taxonomy" id="144406"/>
    <lineage>
        <taxon>Eukaryota</taxon>
        <taxon>Metazoa</taxon>
        <taxon>Ecdysozoa</taxon>
        <taxon>Arthropoda</taxon>
        <taxon>Hexapoda</taxon>
        <taxon>Insecta</taxon>
        <taxon>Pterygota</taxon>
        <taxon>Neoptera</taxon>
        <taxon>Endopterygota</taxon>
        <taxon>Hymenoptera</taxon>
        <taxon>Apocrita</taxon>
        <taxon>Ichneumonoidea</taxon>
        <taxon>Braconidae</taxon>
        <taxon>Euphorinae</taxon>
        <taxon>Microctonus</taxon>
    </lineage>
</organism>
<evidence type="ECO:0000256" key="3">
    <source>
        <dbReference type="ARBA" id="ARBA00022833"/>
    </source>
</evidence>
<dbReference type="InterPro" id="IPR036236">
    <property type="entry name" value="Znf_C2H2_sf"/>
</dbReference>
<evidence type="ECO:0000256" key="4">
    <source>
        <dbReference type="SAM" id="MobiDB-lite"/>
    </source>
</evidence>
<feature type="compositionally biased region" description="Polar residues" evidence="4">
    <location>
        <begin position="211"/>
        <end position="237"/>
    </location>
</feature>
<feature type="domain" description="CHHC U11-48K-type" evidence="5">
    <location>
        <begin position="42"/>
        <end position="69"/>
    </location>
</feature>
<gene>
    <name evidence="6" type="ORF">PV328_002704</name>
</gene>
<evidence type="ECO:0000256" key="2">
    <source>
        <dbReference type="ARBA" id="ARBA00022771"/>
    </source>
</evidence>
<dbReference type="GO" id="GO:0008270">
    <property type="term" value="F:zinc ion binding"/>
    <property type="evidence" value="ECO:0007669"/>
    <property type="project" value="UniProtKB-KW"/>
</dbReference>
<accession>A0AA39KJS3</accession>
<feature type="compositionally biased region" description="Basic and acidic residues" evidence="4">
    <location>
        <begin position="265"/>
        <end position="276"/>
    </location>
</feature>